<dbReference type="RefSeq" id="WP_060800662.1">
    <property type="nucleotide sequence ID" value="NZ_KQ957105.1"/>
</dbReference>
<accession>A0A133PJI2</accession>
<comment type="caution">
    <text evidence="1">The sequence shown here is derived from an EMBL/GenBank/DDBJ whole genome shotgun (WGS) entry which is preliminary data.</text>
</comment>
<dbReference type="AlphaFoldDB" id="A0A133PJI2"/>
<proteinExistence type="predicted"/>
<sequence length="69" mass="7941">MMNSYKDIEKSPLVASSYRDIDKSPLMASSYRDNERNLLMLKSYSICKAKSFMTGGPRADERRCCSYDD</sequence>
<dbReference type="PATRIC" id="fig|54005.3.peg.1663"/>
<protein>
    <submittedName>
        <fullName evidence="1">Uncharacterized protein</fullName>
    </submittedName>
</protein>
<evidence type="ECO:0000313" key="2">
    <source>
        <dbReference type="Proteomes" id="UP000070174"/>
    </source>
</evidence>
<dbReference type="EMBL" id="LRQE01000041">
    <property type="protein sequence ID" value="KXA28705.1"/>
    <property type="molecule type" value="Genomic_DNA"/>
</dbReference>
<name>A0A133PJI2_9FIRM</name>
<reference evidence="1 2" key="1">
    <citation type="submission" date="2016-01" db="EMBL/GenBank/DDBJ databases">
        <authorList>
            <person name="Oliw E.H."/>
        </authorList>
    </citation>
    <scope>NUCLEOTIDE SEQUENCE [LARGE SCALE GENOMIC DNA]</scope>
    <source>
        <strain evidence="1 2">CMW7756A</strain>
    </source>
</reference>
<gene>
    <name evidence="1" type="ORF">HMPREF3229_01701</name>
</gene>
<dbReference type="Proteomes" id="UP000070174">
    <property type="component" value="Unassembled WGS sequence"/>
</dbReference>
<evidence type="ECO:0000313" key="1">
    <source>
        <dbReference type="EMBL" id="KXA28705.1"/>
    </source>
</evidence>
<organism evidence="1">
    <name type="scientific">Peptoniphilus harei</name>
    <dbReference type="NCBI Taxonomy" id="54005"/>
    <lineage>
        <taxon>Bacteria</taxon>
        <taxon>Bacillati</taxon>
        <taxon>Bacillota</taxon>
        <taxon>Tissierellia</taxon>
        <taxon>Tissierellales</taxon>
        <taxon>Peptoniphilaceae</taxon>
        <taxon>Peptoniphilus</taxon>
    </lineage>
</organism>